<dbReference type="AlphaFoldDB" id="X1TG50"/>
<proteinExistence type="predicted"/>
<reference evidence="1" key="1">
    <citation type="journal article" date="2014" name="Front. Microbiol.">
        <title>High frequency of phylogenetically diverse reductive dehalogenase-homologous genes in deep subseafloor sedimentary metagenomes.</title>
        <authorList>
            <person name="Kawai M."/>
            <person name="Futagami T."/>
            <person name="Toyoda A."/>
            <person name="Takaki Y."/>
            <person name="Nishi S."/>
            <person name="Hori S."/>
            <person name="Arai W."/>
            <person name="Tsubouchi T."/>
            <person name="Morono Y."/>
            <person name="Uchiyama I."/>
            <person name="Ito T."/>
            <person name="Fujiyama A."/>
            <person name="Inagaki F."/>
            <person name="Takami H."/>
        </authorList>
    </citation>
    <scope>NUCLEOTIDE SEQUENCE</scope>
    <source>
        <strain evidence="1">Expedition CK06-06</strain>
    </source>
</reference>
<evidence type="ECO:0000313" key="1">
    <source>
        <dbReference type="EMBL" id="GAJ04298.1"/>
    </source>
</evidence>
<organism evidence="1">
    <name type="scientific">marine sediment metagenome</name>
    <dbReference type="NCBI Taxonomy" id="412755"/>
    <lineage>
        <taxon>unclassified sequences</taxon>
        <taxon>metagenomes</taxon>
        <taxon>ecological metagenomes</taxon>
    </lineage>
</organism>
<dbReference type="EMBL" id="BARW01027636">
    <property type="protein sequence ID" value="GAJ04298.1"/>
    <property type="molecule type" value="Genomic_DNA"/>
</dbReference>
<name>X1TG50_9ZZZZ</name>
<protein>
    <submittedName>
        <fullName evidence="1">Uncharacterized protein</fullName>
    </submittedName>
</protein>
<gene>
    <name evidence="1" type="ORF">S12H4_44798</name>
</gene>
<accession>X1TG50</accession>
<sequence length="98" mass="11504">MRYAANNHIPVYFISFEGKKDTRLDYFARSTGGKFYDVLHSNDFPYLYNTIKGFRASEYLIFFNDVYDPALSNFYLEAEVEVDYNGRVGKNRLGLIYP</sequence>
<comment type="caution">
    <text evidence="1">The sequence shown here is derived from an EMBL/GenBank/DDBJ whole genome shotgun (WGS) entry which is preliminary data.</text>
</comment>